<evidence type="ECO:0000259" key="1">
    <source>
        <dbReference type="Pfam" id="PF13847"/>
    </source>
</evidence>
<gene>
    <name evidence="2" type="ORF">Q31b_49020</name>
</gene>
<dbReference type="EMBL" id="SJPY01000008">
    <property type="protein sequence ID" value="TWU36621.1"/>
    <property type="molecule type" value="Genomic_DNA"/>
</dbReference>
<evidence type="ECO:0000313" key="2">
    <source>
        <dbReference type="EMBL" id="TWU36621.1"/>
    </source>
</evidence>
<dbReference type="SUPFAM" id="SSF53335">
    <property type="entry name" value="S-adenosyl-L-methionine-dependent methyltransferases"/>
    <property type="match status" value="1"/>
</dbReference>
<dbReference type="InterPro" id="IPR029063">
    <property type="entry name" value="SAM-dependent_MTases_sf"/>
</dbReference>
<accession>A0A5C6DLW3</accession>
<dbReference type="Proteomes" id="UP000315471">
    <property type="component" value="Unassembled WGS sequence"/>
</dbReference>
<reference evidence="2 3" key="1">
    <citation type="submission" date="2019-02" db="EMBL/GenBank/DDBJ databases">
        <title>Deep-cultivation of Planctomycetes and their phenomic and genomic characterization uncovers novel biology.</title>
        <authorList>
            <person name="Wiegand S."/>
            <person name="Jogler M."/>
            <person name="Boedeker C."/>
            <person name="Pinto D."/>
            <person name="Vollmers J."/>
            <person name="Rivas-Marin E."/>
            <person name="Kohn T."/>
            <person name="Peeters S.H."/>
            <person name="Heuer A."/>
            <person name="Rast P."/>
            <person name="Oberbeckmann S."/>
            <person name="Bunk B."/>
            <person name="Jeske O."/>
            <person name="Meyerdierks A."/>
            <person name="Storesund J.E."/>
            <person name="Kallscheuer N."/>
            <person name="Luecker S."/>
            <person name="Lage O.M."/>
            <person name="Pohl T."/>
            <person name="Merkel B.J."/>
            <person name="Hornburger P."/>
            <person name="Mueller R.-W."/>
            <person name="Bruemmer F."/>
            <person name="Labrenz M."/>
            <person name="Spormann A.M."/>
            <person name="Op Den Camp H."/>
            <person name="Overmann J."/>
            <person name="Amann R."/>
            <person name="Jetten M.S.M."/>
            <person name="Mascher T."/>
            <person name="Medema M.H."/>
            <person name="Devos D.P."/>
            <person name="Kaster A.-K."/>
            <person name="Ovreas L."/>
            <person name="Rohde M."/>
            <person name="Galperin M.Y."/>
            <person name="Jogler C."/>
        </authorList>
    </citation>
    <scope>NUCLEOTIDE SEQUENCE [LARGE SCALE GENOMIC DNA]</scope>
    <source>
        <strain evidence="2 3">Q31b</strain>
    </source>
</reference>
<organism evidence="2 3">
    <name type="scientific">Novipirellula aureliae</name>
    <dbReference type="NCBI Taxonomy" id="2527966"/>
    <lineage>
        <taxon>Bacteria</taxon>
        <taxon>Pseudomonadati</taxon>
        <taxon>Planctomycetota</taxon>
        <taxon>Planctomycetia</taxon>
        <taxon>Pirellulales</taxon>
        <taxon>Pirellulaceae</taxon>
        <taxon>Novipirellula</taxon>
    </lineage>
</organism>
<dbReference type="Gene3D" id="3.40.50.150">
    <property type="entry name" value="Vaccinia Virus protein VP39"/>
    <property type="match status" value="1"/>
</dbReference>
<sequence length="241" mass="27562">MKRIQSILFVTLAIAGFSYLGVPAYGQEVLDAAARSETESINKTFLDPNLDVEAYIDRFEVESREVYHARDEIMRHLNLKPGERAVDVGAGTGFYSLLMSEAVGDDGWVYAVEISPKFVEHLANMFDEREKKNITTVMCDNDSVCLPPRCVEVALICDVYHHFEYPEQTMKSIFDAMTDGGRLFVIDFERIPGKSRKWIFGHVRAGKQTFIDEIQSVGFELFAERKITGFNENYFLEFRKP</sequence>
<dbReference type="InterPro" id="IPR025714">
    <property type="entry name" value="Methyltranfer_dom"/>
</dbReference>
<dbReference type="AlphaFoldDB" id="A0A5C6DLW3"/>
<dbReference type="Pfam" id="PF13847">
    <property type="entry name" value="Methyltransf_31"/>
    <property type="match status" value="1"/>
</dbReference>
<name>A0A5C6DLW3_9BACT</name>
<evidence type="ECO:0000313" key="3">
    <source>
        <dbReference type="Proteomes" id="UP000315471"/>
    </source>
</evidence>
<feature type="domain" description="Methyltransferase" evidence="1">
    <location>
        <begin position="80"/>
        <end position="195"/>
    </location>
</feature>
<dbReference type="PANTHER" id="PTHR43861">
    <property type="entry name" value="TRANS-ACONITATE 2-METHYLTRANSFERASE-RELATED"/>
    <property type="match status" value="1"/>
</dbReference>
<dbReference type="RefSeq" id="WP_146602033.1">
    <property type="nucleotide sequence ID" value="NZ_SJPY01000008.1"/>
</dbReference>
<dbReference type="CDD" id="cd02440">
    <property type="entry name" value="AdoMet_MTases"/>
    <property type="match status" value="1"/>
</dbReference>
<proteinExistence type="predicted"/>
<keyword evidence="3" id="KW-1185">Reference proteome</keyword>
<protein>
    <recommendedName>
        <fullName evidence="1">Methyltransferase domain-containing protein</fullName>
    </recommendedName>
</protein>
<comment type="caution">
    <text evidence="2">The sequence shown here is derived from an EMBL/GenBank/DDBJ whole genome shotgun (WGS) entry which is preliminary data.</text>
</comment>
<dbReference type="OrthoDB" id="9784101at2"/>